<dbReference type="Proteomes" id="UP000030361">
    <property type="component" value="Chromosome"/>
</dbReference>
<dbReference type="eggNOG" id="ENOG50329TW">
    <property type="taxonomic scope" value="Bacteria"/>
</dbReference>
<dbReference type="Pfam" id="PF20316">
    <property type="entry name" value="DUF6612"/>
    <property type="match status" value="1"/>
</dbReference>
<name>A0A1S6QGK0_9LACO</name>
<protein>
    <submittedName>
        <fullName evidence="1">Uncharacterized protein</fullName>
    </submittedName>
</protein>
<sequence>MYLQMGKKWFKNPVKESSLTVKNIKGEMIGRSSVSAIKGLKDDLKTKKDGNSFVMSYSGSSKKAKSVAKQVLSDQLGGSKTAVQGIQINKFSVKYRVDNKTYLPQKSTIKIDYENSQSKVKVSTKAEGTYSSLNKINDVSVPNSVKAKSKSIPKSVANLLF</sequence>
<reference evidence="1 2" key="1">
    <citation type="journal article" date="2015" name="Genome Announc.">
        <title>Genome Sequence of Lactobacillus curieae CCTCC M 2011381T, a Novel Producer of Gamma-aminobutyric Acid.</title>
        <authorList>
            <person name="Wang Y."/>
            <person name="Wang Y."/>
            <person name="Lang C."/>
            <person name="Wei D."/>
            <person name="Xu P."/>
            <person name="Xie J."/>
        </authorList>
    </citation>
    <scope>NUCLEOTIDE SEQUENCE [LARGE SCALE GENOMIC DNA]</scope>
    <source>
        <strain evidence="1 2">CCTCC M 2011381</strain>
    </source>
</reference>
<dbReference type="AlphaFoldDB" id="A0A1S6QGK0"/>
<gene>
    <name evidence="1" type="ORF">PL11_001735</name>
</gene>
<keyword evidence="2" id="KW-1185">Reference proteome</keyword>
<proteinExistence type="predicted"/>
<dbReference type="EMBL" id="CP018906">
    <property type="protein sequence ID" value="AQW20725.1"/>
    <property type="molecule type" value="Genomic_DNA"/>
</dbReference>
<dbReference type="InterPro" id="IPR046720">
    <property type="entry name" value="DUF6612"/>
</dbReference>
<accession>A0A1S6QGK0</accession>
<evidence type="ECO:0000313" key="2">
    <source>
        <dbReference type="Proteomes" id="UP000030361"/>
    </source>
</evidence>
<organism evidence="1 2">
    <name type="scientific">Lentilactobacillus curieae</name>
    <dbReference type="NCBI Taxonomy" id="1138822"/>
    <lineage>
        <taxon>Bacteria</taxon>
        <taxon>Bacillati</taxon>
        <taxon>Bacillota</taxon>
        <taxon>Bacilli</taxon>
        <taxon>Lactobacillales</taxon>
        <taxon>Lactobacillaceae</taxon>
        <taxon>Lentilactobacillus</taxon>
    </lineage>
</organism>
<evidence type="ECO:0000313" key="1">
    <source>
        <dbReference type="EMBL" id="AQW20725.1"/>
    </source>
</evidence>
<dbReference type="KEGG" id="lcu:PL11_001735"/>